<gene>
    <name evidence="2" type="ORF">DFL_006598</name>
</gene>
<dbReference type="Proteomes" id="UP000283090">
    <property type="component" value="Unassembled WGS sequence"/>
</dbReference>
<reference evidence="2 3" key="1">
    <citation type="submission" date="2019-01" db="EMBL/GenBank/DDBJ databases">
        <title>Intercellular communication is required for trap formation in the nematode-trapping fungus Duddingtonia flagrans.</title>
        <authorList>
            <person name="Youssar L."/>
            <person name="Wernet V."/>
            <person name="Hensel N."/>
            <person name="Hildebrandt H.-G."/>
            <person name="Fischer R."/>
        </authorList>
    </citation>
    <scope>NUCLEOTIDE SEQUENCE [LARGE SCALE GENOMIC DNA]</scope>
    <source>
        <strain evidence="2 3">CBS H-5679</strain>
    </source>
</reference>
<sequence length="147" mass="16129">MGPPSFVFQMDEDIHFPEPSSQYVESDANNSVDIDGNIEINMQGETIMDPTTPQILSDITEPYRNQTPTYSKSSIAKLSSTNSETSTIRKISLSGIKNDEQVDTETELIKSEDPSEPTILNIKVGPRGLIINVQCAGDLVMGETSFN</sequence>
<comment type="caution">
    <text evidence="2">The sequence shown here is derived from an EMBL/GenBank/DDBJ whole genome shotgun (WGS) entry which is preliminary data.</text>
</comment>
<name>A0A436ZT84_ARTFL</name>
<dbReference type="GeneID" id="93588909"/>
<dbReference type="RefSeq" id="XP_067487708.1">
    <property type="nucleotide sequence ID" value="XM_067636051.1"/>
</dbReference>
<dbReference type="AlphaFoldDB" id="A0A436ZT84"/>
<dbReference type="OrthoDB" id="5375850at2759"/>
<evidence type="ECO:0000313" key="2">
    <source>
        <dbReference type="EMBL" id="RVD82164.1"/>
    </source>
</evidence>
<organism evidence="2 3">
    <name type="scientific">Arthrobotrys flagrans</name>
    <name type="common">Nematode-trapping fungus</name>
    <name type="synonym">Trichothecium flagrans</name>
    <dbReference type="NCBI Taxonomy" id="97331"/>
    <lineage>
        <taxon>Eukaryota</taxon>
        <taxon>Fungi</taxon>
        <taxon>Dikarya</taxon>
        <taxon>Ascomycota</taxon>
        <taxon>Pezizomycotina</taxon>
        <taxon>Orbiliomycetes</taxon>
        <taxon>Orbiliales</taxon>
        <taxon>Orbiliaceae</taxon>
        <taxon>Arthrobotrys</taxon>
    </lineage>
</organism>
<feature type="region of interest" description="Disordered" evidence="1">
    <location>
        <begin position="63"/>
        <end position="83"/>
    </location>
</feature>
<protein>
    <submittedName>
        <fullName evidence="2">Uncharacterized protein</fullName>
    </submittedName>
</protein>
<dbReference type="EMBL" id="SAEB01000009">
    <property type="protein sequence ID" value="RVD82164.1"/>
    <property type="molecule type" value="Genomic_DNA"/>
</dbReference>
<proteinExistence type="predicted"/>
<keyword evidence="3" id="KW-1185">Reference proteome</keyword>
<dbReference type="VEuPathDB" id="FungiDB:DFL_006598"/>
<accession>A0A436ZT84</accession>
<evidence type="ECO:0000256" key="1">
    <source>
        <dbReference type="SAM" id="MobiDB-lite"/>
    </source>
</evidence>
<evidence type="ECO:0000313" key="3">
    <source>
        <dbReference type="Proteomes" id="UP000283090"/>
    </source>
</evidence>